<accession>A0A1A6HQZ9</accession>
<name>A0A1A6HQZ9_NEOLE</name>
<evidence type="ECO:0000256" key="1">
    <source>
        <dbReference type="SAM" id="MobiDB-lite"/>
    </source>
</evidence>
<dbReference type="InterPro" id="IPR035899">
    <property type="entry name" value="DBL_dom_sf"/>
</dbReference>
<organism evidence="3 4">
    <name type="scientific">Neotoma lepida</name>
    <name type="common">Desert woodrat</name>
    <dbReference type="NCBI Taxonomy" id="56216"/>
    <lineage>
        <taxon>Eukaryota</taxon>
        <taxon>Metazoa</taxon>
        <taxon>Chordata</taxon>
        <taxon>Craniata</taxon>
        <taxon>Vertebrata</taxon>
        <taxon>Euteleostomi</taxon>
        <taxon>Mammalia</taxon>
        <taxon>Eutheria</taxon>
        <taxon>Euarchontoglires</taxon>
        <taxon>Glires</taxon>
        <taxon>Rodentia</taxon>
        <taxon>Myomorpha</taxon>
        <taxon>Muroidea</taxon>
        <taxon>Cricetidae</taxon>
        <taxon>Neotominae</taxon>
        <taxon>Neotoma</taxon>
    </lineage>
</organism>
<dbReference type="Proteomes" id="UP000092124">
    <property type="component" value="Unassembled WGS sequence"/>
</dbReference>
<reference evidence="3 4" key="1">
    <citation type="submission" date="2016-06" db="EMBL/GenBank/DDBJ databases">
        <title>The Draft Genome Sequence and Annotation of the Desert Woodrat Neotoma lepida.</title>
        <authorList>
            <person name="Campbell M."/>
            <person name="Oakeson K.F."/>
            <person name="Yandell M."/>
            <person name="Halpert J.R."/>
            <person name="Dearing D."/>
        </authorList>
    </citation>
    <scope>NUCLEOTIDE SEQUENCE [LARGE SCALE GENOMIC DNA]</scope>
    <source>
        <strain evidence="3">417</strain>
        <tissue evidence="3">Liver</tissue>
    </source>
</reference>
<feature type="region of interest" description="Disordered" evidence="1">
    <location>
        <begin position="163"/>
        <end position="222"/>
    </location>
</feature>
<evidence type="ECO:0000313" key="3">
    <source>
        <dbReference type="EMBL" id="OBS80147.1"/>
    </source>
</evidence>
<dbReference type="AlphaFoldDB" id="A0A1A6HQZ9"/>
<dbReference type="STRING" id="56216.A0A1A6HQZ9"/>
<keyword evidence="4" id="KW-1185">Reference proteome</keyword>
<dbReference type="SUPFAM" id="SSF48065">
    <property type="entry name" value="DBL homology domain (DH-domain)"/>
    <property type="match status" value="1"/>
</dbReference>
<gene>
    <name evidence="3" type="ORF">A6R68_21652</name>
</gene>
<dbReference type="InterPro" id="IPR051492">
    <property type="entry name" value="Dynamin-Rho_GEF"/>
</dbReference>
<feature type="compositionally biased region" description="Polar residues" evidence="1">
    <location>
        <begin position="199"/>
        <end position="211"/>
    </location>
</feature>
<dbReference type="EMBL" id="LZPO01017452">
    <property type="protein sequence ID" value="OBS80147.1"/>
    <property type="molecule type" value="Genomic_DNA"/>
</dbReference>
<dbReference type="PANTHER" id="PTHR22834:SF17">
    <property type="entry name" value="RHO GUANINE NUCLEOTIDE EXCHANGE FACTOR 38"/>
    <property type="match status" value="1"/>
</dbReference>
<evidence type="ECO:0000313" key="4">
    <source>
        <dbReference type="Proteomes" id="UP000092124"/>
    </source>
</evidence>
<feature type="domain" description="DH" evidence="2">
    <location>
        <begin position="225"/>
        <end position="273"/>
    </location>
</feature>
<comment type="caution">
    <text evidence="3">The sequence shown here is derived from an EMBL/GenBank/DDBJ whole genome shotgun (WGS) entry which is preliminary data.</text>
</comment>
<protein>
    <recommendedName>
        <fullName evidence="2">DH domain-containing protein</fullName>
    </recommendedName>
</protein>
<sequence length="273" mass="31374">ALFPGQARGAKRKFDFITKTQLFHSYFLAPDTNELIKINEKRVQKNVGFKDEVAAVCDPNDGGLIDTMREKEPTSQWSDNYKEEMEMGSKSSSSGSLYKDRLLIPFPYAGNKNTLELLTRSQYCKGFANAKMEPREATGKGNLGGKRKNLAFLRPRMYMLERRKTDTVVDSSVSGDHSGTLRRSQSDRTEYNQKLQEKMTPQTERSSAETQTPEEEQQMRRMMAKRAKIIGELIQTERDYVTDLELCVREVVQPLRNKQIQQHYEIQAPDISE</sequence>
<dbReference type="GO" id="GO:0005085">
    <property type="term" value="F:guanyl-nucleotide exchange factor activity"/>
    <property type="evidence" value="ECO:0007669"/>
    <property type="project" value="InterPro"/>
</dbReference>
<feature type="compositionally biased region" description="Basic and acidic residues" evidence="1">
    <location>
        <begin position="184"/>
        <end position="197"/>
    </location>
</feature>
<dbReference type="Gene3D" id="1.20.900.10">
    <property type="entry name" value="Dbl homology (DH) domain"/>
    <property type="match status" value="1"/>
</dbReference>
<evidence type="ECO:0000259" key="2">
    <source>
        <dbReference type="PROSITE" id="PS50010"/>
    </source>
</evidence>
<dbReference type="GO" id="GO:0005737">
    <property type="term" value="C:cytoplasm"/>
    <property type="evidence" value="ECO:0007669"/>
    <property type="project" value="TreeGrafter"/>
</dbReference>
<feature type="compositionally biased region" description="Low complexity" evidence="1">
    <location>
        <begin position="168"/>
        <end position="178"/>
    </location>
</feature>
<dbReference type="PANTHER" id="PTHR22834">
    <property type="entry name" value="NUCLEAR FUSION PROTEIN FUS2"/>
    <property type="match status" value="1"/>
</dbReference>
<feature type="non-terminal residue" evidence="3">
    <location>
        <position position="273"/>
    </location>
</feature>
<dbReference type="InterPro" id="IPR000219">
    <property type="entry name" value="DH_dom"/>
</dbReference>
<feature type="non-terminal residue" evidence="3">
    <location>
        <position position="1"/>
    </location>
</feature>
<proteinExistence type="predicted"/>
<dbReference type="PROSITE" id="PS50010">
    <property type="entry name" value="DH_2"/>
    <property type="match status" value="1"/>
</dbReference>
<dbReference type="OrthoDB" id="9618107at2759"/>